<feature type="region of interest" description="Disordered" evidence="1">
    <location>
        <begin position="444"/>
        <end position="465"/>
    </location>
</feature>
<evidence type="ECO:0000313" key="2">
    <source>
        <dbReference type="EMBL" id="PYH96729.1"/>
    </source>
</evidence>
<dbReference type="Proteomes" id="UP000247810">
    <property type="component" value="Unassembled WGS sequence"/>
</dbReference>
<name>A0A319DHA8_9EURO</name>
<feature type="region of interest" description="Disordered" evidence="1">
    <location>
        <begin position="587"/>
        <end position="630"/>
    </location>
</feature>
<organism evidence="2 3">
    <name type="scientific">Aspergillus ellipticus CBS 707.79</name>
    <dbReference type="NCBI Taxonomy" id="1448320"/>
    <lineage>
        <taxon>Eukaryota</taxon>
        <taxon>Fungi</taxon>
        <taxon>Dikarya</taxon>
        <taxon>Ascomycota</taxon>
        <taxon>Pezizomycotina</taxon>
        <taxon>Eurotiomycetes</taxon>
        <taxon>Eurotiomycetidae</taxon>
        <taxon>Eurotiales</taxon>
        <taxon>Aspergillaceae</taxon>
        <taxon>Aspergillus</taxon>
        <taxon>Aspergillus subgen. Circumdati</taxon>
    </lineage>
</organism>
<feature type="compositionally biased region" description="Polar residues" evidence="1">
    <location>
        <begin position="30"/>
        <end position="55"/>
    </location>
</feature>
<gene>
    <name evidence="2" type="ORF">BO71DRAFT_439380</name>
</gene>
<feature type="region of interest" description="Disordered" evidence="1">
    <location>
        <begin position="1"/>
        <end position="191"/>
    </location>
</feature>
<feature type="compositionally biased region" description="Polar residues" evidence="1">
    <location>
        <begin position="88"/>
        <end position="100"/>
    </location>
</feature>
<reference evidence="2 3" key="1">
    <citation type="submission" date="2018-02" db="EMBL/GenBank/DDBJ databases">
        <title>The genomes of Aspergillus section Nigri reveals drivers in fungal speciation.</title>
        <authorList>
            <consortium name="DOE Joint Genome Institute"/>
            <person name="Vesth T.C."/>
            <person name="Nybo J."/>
            <person name="Theobald S."/>
            <person name="Brandl J."/>
            <person name="Frisvad J.C."/>
            <person name="Nielsen K.F."/>
            <person name="Lyhne E.K."/>
            <person name="Kogle M.E."/>
            <person name="Kuo A."/>
            <person name="Riley R."/>
            <person name="Clum A."/>
            <person name="Nolan M."/>
            <person name="Lipzen A."/>
            <person name="Salamov A."/>
            <person name="Henrissat B."/>
            <person name="Wiebenga A."/>
            <person name="De vries R.P."/>
            <person name="Grigoriev I.V."/>
            <person name="Mortensen U.H."/>
            <person name="Andersen M.R."/>
            <person name="Baker S.E."/>
        </authorList>
    </citation>
    <scope>NUCLEOTIDE SEQUENCE [LARGE SCALE GENOMIC DNA]</scope>
    <source>
        <strain evidence="2 3">CBS 707.79</strain>
    </source>
</reference>
<feature type="compositionally biased region" description="Polar residues" evidence="1">
    <location>
        <begin position="286"/>
        <end position="299"/>
    </location>
</feature>
<dbReference type="EMBL" id="KZ825834">
    <property type="protein sequence ID" value="PYH96729.1"/>
    <property type="molecule type" value="Genomic_DNA"/>
</dbReference>
<dbReference type="AlphaFoldDB" id="A0A319DHA8"/>
<dbReference type="VEuPathDB" id="FungiDB:BO71DRAFT_439380"/>
<feature type="region of interest" description="Disordered" evidence="1">
    <location>
        <begin position="249"/>
        <end position="367"/>
    </location>
</feature>
<keyword evidence="3" id="KW-1185">Reference proteome</keyword>
<proteinExistence type="predicted"/>
<feature type="compositionally biased region" description="Polar residues" evidence="1">
    <location>
        <begin position="257"/>
        <end position="278"/>
    </location>
</feature>
<feature type="compositionally biased region" description="Basic residues" evidence="1">
    <location>
        <begin position="305"/>
        <end position="315"/>
    </location>
</feature>
<accession>A0A319DHA8</accession>
<feature type="compositionally biased region" description="Basic and acidic residues" evidence="1">
    <location>
        <begin position="166"/>
        <end position="179"/>
    </location>
</feature>
<sequence length="718" mass="78028">MSPQDPLVDASDVEGREVNITHSDGGKASPGTQLNLSPSTQTLHKPSSSPNLPSQIRTTRPRETITPASQTATRSAESKFISRIPRGYSQQHGVGITSSSKEPHASEPRSAIPIATHRRSMMNLGASKGTPARGPLGGDRVVEASRTPRPQPSTERVKPSTPTQESARRAPEALRRIDSEPSSDNTIYTGEYRTPLSQRIKRLPHGPILKISSSAEEIIMGPGGSIPDHTVTQSSDPALIRYVDRQLPEPFKESGRQGDTSGSSQTTPVPENNETRVTTPKPVTRHINQQSISLDSTQRCEIIRRKPPLPRRHAGRPPAVDSQATPATRGERPLPPVQISPTAQYKGERPTETGFGMPKVPGKIPQATENETKPLASLKPERAGMFASSTSEVGLHTAESVSTINRLPPRSSSMHAMYELSTHGGADAQNYRSRNTTFDDIVPQGAAESHNGKPQEARTPTPFGNLKPFSIRNIFNKGRDGAERGLLEATSVAEDHTTKTARENKKANVHNEGVKKTLRNRAKSSGINWNLSYPRATKTPLGAILSPTPQLINPWREGANAEAYIKPDDTILSYAMQSQRGHPIVTASSGIHHPASAVSSPGLTTETTHQATSSTGVQTEPPRQDPGQTSHAQFDAIMDATCDMVRHAEVADERDRYLRLALIMQKQLDDLRRSETAVQEATAALNEKVAHKQAVEGAIWARFRQIQAMIDEESEGRS</sequence>
<feature type="compositionally biased region" description="Low complexity" evidence="1">
    <location>
        <begin position="604"/>
        <end position="615"/>
    </location>
</feature>
<evidence type="ECO:0000256" key="1">
    <source>
        <dbReference type="SAM" id="MobiDB-lite"/>
    </source>
</evidence>
<dbReference type="OrthoDB" id="4479550at2759"/>
<protein>
    <submittedName>
        <fullName evidence="2">Uncharacterized protein</fullName>
    </submittedName>
</protein>
<evidence type="ECO:0000313" key="3">
    <source>
        <dbReference type="Proteomes" id="UP000247810"/>
    </source>
</evidence>